<comment type="caution">
    <text evidence="1">The sequence shown here is derived from an EMBL/GenBank/DDBJ whole genome shotgun (WGS) entry which is preliminary data.</text>
</comment>
<keyword evidence="1" id="KW-0808">Transferase</keyword>
<dbReference type="RefSeq" id="WP_369665814.1">
    <property type="nucleotide sequence ID" value="NZ_JBDKXB010000003.1"/>
</dbReference>
<dbReference type="InterPro" id="IPR029063">
    <property type="entry name" value="SAM-dependent_MTases_sf"/>
</dbReference>
<evidence type="ECO:0000313" key="2">
    <source>
        <dbReference type="Proteomes" id="UP001564408"/>
    </source>
</evidence>
<dbReference type="Proteomes" id="UP001564408">
    <property type="component" value="Unassembled WGS sequence"/>
</dbReference>
<sequence length="353" mass="40717">MSRIKAQVIPWIERGLVPDALVRWGIRDLLRQRLAELPTADCEAAARHKMAFVARMDASAIAEVPDQANAQHYELPPEFFEAMLGPRRKYSCCHWPDGVADLAVAEEASLKLTVERAGIVNGMRVLDLGCGWGSFSLWVASHFPDCQVTAVSNSHGQRGFIESEMARRHLGNLTVITADMNHFAAPTRYDRIVSLEMFEHIRNHRRLYARVADWLEPDGRFFMHIFCHRAHPYLFEEQGPTDWMGRYFFSGGIMPSADLPLLFPDHLRIRDFWCLNGRHYERTLNAWLAQMDARRAQIWPILERTYGAADAALWWVRWRLFLMACAELFGFRRGQEWYVGHYLLGRADQADIG</sequence>
<dbReference type="SUPFAM" id="SSF53335">
    <property type="entry name" value="S-adenosyl-L-methionine-dependent methyltransferases"/>
    <property type="match status" value="1"/>
</dbReference>
<accession>A0ABV4BBF0</accession>
<dbReference type="GO" id="GO:0008168">
    <property type="term" value="F:methyltransferase activity"/>
    <property type="evidence" value="ECO:0007669"/>
    <property type="project" value="UniProtKB-KW"/>
</dbReference>
<dbReference type="EC" id="2.1.1.-" evidence="1"/>
<dbReference type="PANTHER" id="PTHR43832">
    <property type="match status" value="1"/>
</dbReference>
<gene>
    <name evidence="1" type="ORF">ABC977_03300</name>
</gene>
<dbReference type="CDD" id="cd02440">
    <property type="entry name" value="AdoMet_MTases"/>
    <property type="match status" value="1"/>
</dbReference>
<dbReference type="EMBL" id="JBDKXB010000003">
    <property type="protein sequence ID" value="MEY6431430.1"/>
    <property type="molecule type" value="Genomic_DNA"/>
</dbReference>
<evidence type="ECO:0000313" key="1">
    <source>
        <dbReference type="EMBL" id="MEY6431430.1"/>
    </source>
</evidence>
<dbReference type="Gene3D" id="3.40.50.150">
    <property type="entry name" value="Vaccinia Virus protein VP39"/>
    <property type="match status" value="1"/>
</dbReference>
<organism evidence="1 2">
    <name type="scientific">Thioalkalicoccus limnaeus</name>
    <dbReference type="NCBI Taxonomy" id="120681"/>
    <lineage>
        <taxon>Bacteria</taxon>
        <taxon>Pseudomonadati</taxon>
        <taxon>Pseudomonadota</taxon>
        <taxon>Gammaproteobacteria</taxon>
        <taxon>Chromatiales</taxon>
        <taxon>Chromatiaceae</taxon>
        <taxon>Thioalkalicoccus</taxon>
    </lineage>
</organism>
<keyword evidence="2" id="KW-1185">Reference proteome</keyword>
<dbReference type="Pfam" id="PF02353">
    <property type="entry name" value="CMAS"/>
    <property type="match status" value="1"/>
</dbReference>
<keyword evidence="1" id="KW-0489">Methyltransferase</keyword>
<proteinExistence type="predicted"/>
<dbReference type="GO" id="GO:0032259">
    <property type="term" value="P:methylation"/>
    <property type="evidence" value="ECO:0007669"/>
    <property type="project" value="UniProtKB-KW"/>
</dbReference>
<reference evidence="1 2" key="1">
    <citation type="submission" date="2024-05" db="EMBL/GenBank/DDBJ databases">
        <title>Genome Sequence and Characterization of the New Strain Purple Sulfur Bacterium of Genus Thioalkalicoccus.</title>
        <authorList>
            <person name="Bryantseva I.A."/>
            <person name="Kyndt J.A."/>
            <person name="Imhoff J.F."/>
        </authorList>
    </citation>
    <scope>NUCLEOTIDE SEQUENCE [LARGE SCALE GENOMIC DNA]</scope>
    <source>
        <strain evidence="1 2">Um2</strain>
    </source>
</reference>
<dbReference type="PANTHER" id="PTHR43832:SF1">
    <property type="entry name" value="S-ADENOSYL-L-METHIONINE-DEPENDENT METHYLTRANSFERASES SUPERFAMILY PROTEIN"/>
    <property type="match status" value="1"/>
</dbReference>
<name>A0ABV4BBF0_9GAMM</name>
<protein>
    <submittedName>
        <fullName evidence="1">Cyclopropane-fatty-acyl-phospholipid synthase family protein</fullName>
        <ecNumber evidence="1">2.1.1.-</ecNumber>
    </submittedName>
</protein>